<organism evidence="1 2">
    <name type="scientific">Caerostris extrusa</name>
    <name type="common">Bark spider</name>
    <name type="synonym">Caerostris bankana</name>
    <dbReference type="NCBI Taxonomy" id="172846"/>
    <lineage>
        <taxon>Eukaryota</taxon>
        <taxon>Metazoa</taxon>
        <taxon>Ecdysozoa</taxon>
        <taxon>Arthropoda</taxon>
        <taxon>Chelicerata</taxon>
        <taxon>Arachnida</taxon>
        <taxon>Araneae</taxon>
        <taxon>Araneomorphae</taxon>
        <taxon>Entelegynae</taxon>
        <taxon>Araneoidea</taxon>
        <taxon>Araneidae</taxon>
        <taxon>Caerostris</taxon>
    </lineage>
</organism>
<dbReference type="EMBL" id="BPLR01001458">
    <property type="protein sequence ID" value="GIZ02434.1"/>
    <property type="molecule type" value="Genomic_DNA"/>
</dbReference>
<sequence length="149" mass="17071">MHSFDPEMKALSGMKGMGIALKMQFLIVGEAGKRIKSLVFARLEKLRIPPLRKAGEFPPSTSKVNSKLGGDELVSFYCKGHSSILIQKSTGTVSIRKLFYCLNLNNCQLPSERSKDKYIYGDKYARNHRKQIIWRISWRFVVVTQKLKF</sequence>
<reference evidence="1 2" key="1">
    <citation type="submission" date="2021-06" db="EMBL/GenBank/DDBJ databases">
        <title>Caerostris extrusa draft genome.</title>
        <authorList>
            <person name="Kono N."/>
            <person name="Arakawa K."/>
        </authorList>
    </citation>
    <scope>NUCLEOTIDE SEQUENCE [LARGE SCALE GENOMIC DNA]</scope>
</reference>
<protein>
    <submittedName>
        <fullName evidence="1">Uncharacterized protein</fullName>
    </submittedName>
</protein>
<comment type="caution">
    <text evidence="1">The sequence shown here is derived from an EMBL/GenBank/DDBJ whole genome shotgun (WGS) entry which is preliminary data.</text>
</comment>
<dbReference type="Proteomes" id="UP001054945">
    <property type="component" value="Unassembled WGS sequence"/>
</dbReference>
<keyword evidence="2" id="KW-1185">Reference proteome</keyword>
<dbReference type="AlphaFoldDB" id="A0AAV4Y6B6"/>
<gene>
    <name evidence="1" type="ORF">CEXT_25591</name>
</gene>
<accession>A0AAV4Y6B6</accession>
<evidence type="ECO:0000313" key="1">
    <source>
        <dbReference type="EMBL" id="GIZ02434.1"/>
    </source>
</evidence>
<evidence type="ECO:0000313" key="2">
    <source>
        <dbReference type="Proteomes" id="UP001054945"/>
    </source>
</evidence>
<name>A0AAV4Y6B6_CAEEX</name>
<proteinExistence type="predicted"/>